<keyword evidence="3" id="KW-1185">Reference proteome</keyword>
<dbReference type="InterPro" id="IPR000835">
    <property type="entry name" value="HTH_MarR-typ"/>
</dbReference>
<dbReference type="PROSITE" id="PS50995">
    <property type="entry name" value="HTH_MARR_2"/>
    <property type="match status" value="1"/>
</dbReference>
<dbReference type="GO" id="GO:0006950">
    <property type="term" value="P:response to stress"/>
    <property type="evidence" value="ECO:0007669"/>
    <property type="project" value="TreeGrafter"/>
</dbReference>
<dbReference type="SMART" id="SM00347">
    <property type="entry name" value="HTH_MARR"/>
    <property type="match status" value="1"/>
</dbReference>
<dbReference type="EMBL" id="RPFW01000008">
    <property type="protein sequence ID" value="TVZ00886.1"/>
    <property type="molecule type" value="Genomic_DNA"/>
</dbReference>
<dbReference type="GO" id="GO:0003700">
    <property type="term" value="F:DNA-binding transcription factor activity"/>
    <property type="evidence" value="ECO:0007669"/>
    <property type="project" value="InterPro"/>
</dbReference>
<dbReference type="AlphaFoldDB" id="A0A6P2BRP3"/>
<dbReference type="Pfam" id="PF12802">
    <property type="entry name" value="MarR_2"/>
    <property type="match status" value="1"/>
</dbReference>
<dbReference type="PRINTS" id="PR00598">
    <property type="entry name" value="HTHMARR"/>
</dbReference>
<dbReference type="InterPro" id="IPR039422">
    <property type="entry name" value="MarR/SlyA-like"/>
</dbReference>
<dbReference type="Proteomes" id="UP000460272">
    <property type="component" value="Unassembled WGS sequence"/>
</dbReference>
<name>A0A6P2BRP3_9ACTN</name>
<evidence type="ECO:0000313" key="2">
    <source>
        <dbReference type="EMBL" id="TVZ00886.1"/>
    </source>
</evidence>
<feature type="domain" description="HTH marR-type" evidence="1">
    <location>
        <begin position="1"/>
        <end position="145"/>
    </location>
</feature>
<dbReference type="PANTHER" id="PTHR33164:SF99">
    <property type="entry name" value="MARR FAMILY REGULATORY PROTEIN"/>
    <property type="match status" value="1"/>
</dbReference>
<accession>A0A6P2BRP3</accession>
<dbReference type="OrthoDB" id="5195026at2"/>
<dbReference type="InterPro" id="IPR036390">
    <property type="entry name" value="WH_DNA-bd_sf"/>
</dbReference>
<protein>
    <submittedName>
        <fullName evidence="2">MarR family transcriptional regulator</fullName>
    </submittedName>
</protein>
<evidence type="ECO:0000313" key="3">
    <source>
        <dbReference type="Proteomes" id="UP000460272"/>
    </source>
</evidence>
<dbReference type="SUPFAM" id="SSF46785">
    <property type="entry name" value="Winged helix' DNA-binding domain"/>
    <property type="match status" value="1"/>
</dbReference>
<gene>
    <name evidence="2" type="ORF">EAS64_36720</name>
</gene>
<evidence type="ECO:0000259" key="1">
    <source>
        <dbReference type="PROSITE" id="PS50995"/>
    </source>
</evidence>
<comment type="caution">
    <text evidence="2">The sequence shown here is derived from an EMBL/GenBank/DDBJ whole genome shotgun (WGS) entry which is preliminary data.</text>
</comment>
<organism evidence="2 3">
    <name type="scientific">Trebonia kvetii</name>
    <dbReference type="NCBI Taxonomy" id="2480626"/>
    <lineage>
        <taxon>Bacteria</taxon>
        <taxon>Bacillati</taxon>
        <taxon>Actinomycetota</taxon>
        <taxon>Actinomycetes</taxon>
        <taxon>Streptosporangiales</taxon>
        <taxon>Treboniaceae</taxon>
        <taxon>Trebonia</taxon>
    </lineage>
</organism>
<proteinExistence type="predicted"/>
<dbReference type="PANTHER" id="PTHR33164">
    <property type="entry name" value="TRANSCRIPTIONAL REGULATOR, MARR FAMILY"/>
    <property type="match status" value="1"/>
</dbReference>
<sequence length="145" mass="16127">MYLQVDERLRYPLPVSVAPGAESPAAVVERWREMTACHAAICAALERELGERHGLGVSDFEVLDRLVESPKRKCRAQELAESVHLSQSALSRLVDRLERTALVERCACDNDRRGIHVVLTEAGERRHAEAAVTHRDVLARLLPAG</sequence>
<dbReference type="Gene3D" id="1.10.10.10">
    <property type="entry name" value="Winged helix-like DNA-binding domain superfamily/Winged helix DNA-binding domain"/>
    <property type="match status" value="1"/>
</dbReference>
<reference evidence="2 3" key="1">
    <citation type="submission" date="2018-11" db="EMBL/GenBank/DDBJ databases">
        <title>Trebonia kvetii gen.nov., sp.nov., a novel acidophilic actinobacterium, and proposal of the new actinobacterial family Treboniaceae fam. nov.</title>
        <authorList>
            <person name="Rapoport D."/>
            <person name="Sagova-Mareckova M."/>
            <person name="Sedlacek I."/>
            <person name="Provaznik J."/>
            <person name="Kralova S."/>
            <person name="Pavlinic D."/>
            <person name="Benes V."/>
            <person name="Kopecky J."/>
        </authorList>
    </citation>
    <scope>NUCLEOTIDE SEQUENCE [LARGE SCALE GENOMIC DNA]</scope>
    <source>
        <strain evidence="2 3">15Tr583</strain>
    </source>
</reference>
<dbReference type="InterPro" id="IPR036388">
    <property type="entry name" value="WH-like_DNA-bd_sf"/>
</dbReference>